<dbReference type="Proteomes" id="UP001497535">
    <property type="component" value="Unassembled WGS sequence"/>
</dbReference>
<protein>
    <submittedName>
        <fullName evidence="1">Uncharacterized protein</fullName>
    </submittedName>
</protein>
<evidence type="ECO:0000313" key="1">
    <source>
        <dbReference type="EMBL" id="CAK5078499.1"/>
    </source>
</evidence>
<keyword evidence="2" id="KW-1185">Reference proteome</keyword>
<dbReference type="EMBL" id="CAVMJV010000036">
    <property type="protein sequence ID" value="CAK5078499.1"/>
    <property type="molecule type" value="Genomic_DNA"/>
</dbReference>
<evidence type="ECO:0000313" key="2">
    <source>
        <dbReference type="Proteomes" id="UP001497535"/>
    </source>
</evidence>
<reference evidence="1" key="1">
    <citation type="submission" date="2023-11" db="EMBL/GenBank/DDBJ databases">
        <authorList>
            <person name="Poullet M."/>
        </authorList>
    </citation>
    <scope>NUCLEOTIDE SEQUENCE</scope>
    <source>
        <strain evidence="1">E1834</strain>
    </source>
</reference>
<proteinExistence type="predicted"/>
<accession>A0ACB0ZHG2</accession>
<sequence length="81" mass="9537">MSKRFCWIWHKLKNTNGRRQFVPAATIKRTIKVQKKSASFRKNIGEMRGWTEACDQCPLTATQLLLCPLYKNYCHSCQPYI</sequence>
<organism evidence="1 2">
    <name type="scientific">Meloidogyne enterolobii</name>
    <name type="common">Root-knot nematode worm</name>
    <name type="synonym">Meloidogyne mayaguensis</name>
    <dbReference type="NCBI Taxonomy" id="390850"/>
    <lineage>
        <taxon>Eukaryota</taxon>
        <taxon>Metazoa</taxon>
        <taxon>Ecdysozoa</taxon>
        <taxon>Nematoda</taxon>
        <taxon>Chromadorea</taxon>
        <taxon>Rhabditida</taxon>
        <taxon>Tylenchina</taxon>
        <taxon>Tylenchomorpha</taxon>
        <taxon>Tylenchoidea</taxon>
        <taxon>Meloidogynidae</taxon>
        <taxon>Meloidogyninae</taxon>
        <taxon>Meloidogyne</taxon>
    </lineage>
</organism>
<comment type="caution">
    <text evidence="1">The sequence shown here is derived from an EMBL/GenBank/DDBJ whole genome shotgun (WGS) entry which is preliminary data.</text>
</comment>
<name>A0ACB0ZHG2_MELEN</name>
<gene>
    <name evidence="1" type="ORF">MENTE1834_LOCUS25555</name>
</gene>